<gene>
    <name evidence="1" type="ORF">S03H2_58076</name>
</gene>
<name>X1KW05_9ZZZZ</name>
<comment type="caution">
    <text evidence="1">The sequence shown here is derived from an EMBL/GenBank/DDBJ whole genome shotgun (WGS) entry which is preliminary data.</text>
</comment>
<accession>X1KW05</accession>
<protein>
    <submittedName>
        <fullName evidence="1">Uncharacterized protein</fullName>
    </submittedName>
</protein>
<feature type="non-terminal residue" evidence="1">
    <location>
        <position position="142"/>
    </location>
</feature>
<evidence type="ECO:0000313" key="1">
    <source>
        <dbReference type="EMBL" id="GAH86148.1"/>
    </source>
</evidence>
<proteinExistence type="predicted"/>
<dbReference type="AlphaFoldDB" id="X1KW05"/>
<organism evidence="1">
    <name type="scientific">marine sediment metagenome</name>
    <dbReference type="NCBI Taxonomy" id="412755"/>
    <lineage>
        <taxon>unclassified sequences</taxon>
        <taxon>metagenomes</taxon>
        <taxon>ecological metagenomes</taxon>
    </lineage>
</organism>
<sequence length="142" mass="16782">MKNENNAKDDSIMRKFSFRMDFVTKNVSFDEKSGKFTGMLEPDPRRYEWTEIDGKRYLYDKFDNRYFPEHIYFDFLKQCAGKAGYFQPPKIDNSTAYIKSRLPFITNMLMGLTGLPTFKDKSEEFLQSLSTDKLEFVILSLD</sequence>
<dbReference type="EMBL" id="BARU01037247">
    <property type="protein sequence ID" value="GAH86148.1"/>
    <property type="molecule type" value="Genomic_DNA"/>
</dbReference>
<reference evidence="1" key="1">
    <citation type="journal article" date="2014" name="Front. Microbiol.">
        <title>High frequency of phylogenetically diverse reductive dehalogenase-homologous genes in deep subseafloor sedimentary metagenomes.</title>
        <authorList>
            <person name="Kawai M."/>
            <person name="Futagami T."/>
            <person name="Toyoda A."/>
            <person name="Takaki Y."/>
            <person name="Nishi S."/>
            <person name="Hori S."/>
            <person name="Arai W."/>
            <person name="Tsubouchi T."/>
            <person name="Morono Y."/>
            <person name="Uchiyama I."/>
            <person name="Ito T."/>
            <person name="Fujiyama A."/>
            <person name="Inagaki F."/>
            <person name="Takami H."/>
        </authorList>
    </citation>
    <scope>NUCLEOTIDE SEQUENCE</scope>
    <source>
        <strain evidence="1">Expedition CK06-06</strain>
    </source>
</reference>